<feature type="region of interest" description="Disordered" evidence="1">
    <location>
        <begin position="1"/>
        <end position="43"/>
    </location>
</feature>
<sequence length="265" mass="30447">MNNFSDFNNYNSGPNNMNNLMNNQNMNNNNNNNNNNIENMNTTNDNFMNMARSIDTISLDNLNGTNISDLNNNNTYAQPQNNYALQNPNHDPQQNKGLIKVITKELINGLKENNLSLHDDNTSNYSSSSRTRTRTRKHKIGKKFKNPETLQDFTTDADDHELELELKDINYKGTLKKGVEHMMSENNIPESNTISSYLFDNSFNIRDFVLLFGLYFMLSQEMIKDFFGQYFTSLNPDDTGKVNVKGVIIYGLILTVAYMVLKKFI</sequence>
<feature type="transmembrane region" description="Helical" evidence="2">
    <location>
        <begin position="243"/>
        <end position="261"/>
    </location>
</feature>
<reference evidence="3" key="1">
    <citation type="submission" date="2018-10" db="EMBL/GenBank/DDBJ databases">
        <title>Hidden diversity of soil giant viruses.</title>
        <authorList>
            <person name="Schulz F."/>
            <person name="Alteio L."/>
            <person name="Goudeau D."/>
            <person name="Ryan E.M."/>
            <person name="Malmstrom R.R."/>
            <person name="Blanchard J."/>
            <person name="Woyke T."/>
        </authorList>
    </citation>
    <scope>NUCLEOTIDE SEQUENCE</scope>
    <source>
        <strain evidence="3">GAV1</strain>
    </source>
</reference>
<protein>
    <submittedName>
        <fullName evidence="3">Uncharacterized protein</fullName>
    </submittedName>
</protein>
<keyword evidence="2" id="KW-0812">Transmembrane</keyword>
<dbReference type="EMBL" id="MK072210">
    <property type="protein sequence ID" value="AYV80148.1"/>
    <property type="molecule type" value="Genomic_DNA"/>
</dbReference>
<evidence type="ECO:0000256" key="1">
    <source>
        <dbReference type="SAM" id="MobiDB-lite"/>
    </source>
</evidence>
<feature type="transmembrane region" description="Helical" evidence="2">
    <location>
        <begin position="205"/>
        <end position="223"/>
    </location>
</feature>
<keyword evidence="2" id="KW-1133">Transmembrane helix</keyword>
<feature type="compositionally biased region" description="Low complexity" evidence="1">
    <location>
        <begin position="8"/>
        <end position="43"/>
    </location>
</feature>
<organism evidence="3">
    <name type="scientific">Gaeavirus sp</name>
    <dbReference type="NCBI Taxonomy" id="2487767"/>
    <lineage>
        <taxon>Viruses</taxon>
        <taxon>Varidnaviria</taxon>
        <taxon>Bamfordvirae</taxon>
        <taxon>Nucleocytoviricota</taxon>
        <taxon>Megaviricetes</taxon>
        <taxon>Imitervirales</taxon>
        <taxon>Mimiviridae</taxon>
        <taxon>Klosneuvirinae</taxon>
    </lineage>
</organism>
<evidence type="ECO:0000313" key="3">
    <source>
        <dbReference type="EMBL" id="AYV80148.1"/>
    </source>
</evidence>
<accession>A0A3G4ZZ14</accession>
<feature type="region of interest" description="Disordered" evidence="1">
    <location>
        <begin position="118"/>
        <end position="138"/>
    </location>
</feature>
<keyword evidence="2" id="KW-0472">Membrane</keyword>
<gene>
    <name evidence="3" type="ORF">Gaeavirus12_6</name>
</gene>
<proteinExistence type="predicted"/>
<evidence type="ECO:0000256" key="2">
    <source>
        <dbReference type="SAM" id="Phobius"/>
    </source>
</evidence>
<name>A0A3G4ZZ14_9VIRU</name>